<reference evidence="2" key="1">
    <citation type="journal article" date="2023" name="Nat. Plants">
        <title>Single-cell RNA sequencing provides a high-resolution roadmap for understanding the multicellular compartmentation of specialized metabolism.</title>
        <authorList>
            <person name="Sun S."/>
            <person name="Shen X."/>
            <person name="Li Y."/>
            <person name="Li Y."/>
            <person name="Wang S."/>
            <person name="Li R."/>
            <person name="Zhang H."/>
            <person name="Shen G."/>
            <person name="Guo B."/>
            <person name="Wei J."/>
            <person name="Xu J."/>
            <person name="St-Pierre B."/>
            <person name="Chen S."/>
            <person name="Sun C."/>
        </authorList>
    </citation>
    <scope>NUCLEOTIDE SEQUENCE [LARGE SCALE GENOMIC DNA]</scope>
</reference>
<gene>
    <name evidence="1" type="ORF">M9H77_23634</name>
</gene>
<evidence type="ECO:0000313" key="2">
    <source>
        <dbReference type="Proteomes" id="UP001060085"/>
    </source>
</evidence>
<comment type="caution">
    <text evidence="1">The sequence shown here is derived from an EMBL/GenBank/DDBJ whole genome shotgun (WGS) entry which is preliminary data.</text>
</comment>
<protein>
    <submittedName>
        <fullName evidence="1">Uncharacterized protein</fullName>
    </submittedName>
</protein>
<evidence type="ECO:0000313" key="1">
    <source>
        <dbReference type="EMBL" id="KAI5664311.1"/>
    </source>
</evidence>
<organism evidence="1 2">
    <name type="scientific">Catharanthus roseus</name>
    <name type="common">Madagascar periwinkle</name>
    <name type="synonym">Vinca rosea</name>
    <dbReference type="NCBI Taxonomy" id="4058"/>
    <lineage>
        <taxon>Eukaryota</taxon>
        <taxon>Viridiplantae</taxon>
        <taxon>Streptophyta</taxon>
        <taxon>Embryophyta</taxon>
        <taxon>Tracheophyta</taxon>
        <taxon>Spermatophyta</taxon>
        <taxon>Magnoliopsida</taxon>
        <taxon>eudicotyledons</taxon>
        <taxon>Gunneridae</taxon>
        <taxon>Pentapetalae</taxon>
        <taxon>asterids</taxon>
        <taxon>lamiids</taxon>
        <taxon>Gentianales</taxon>
        <taxon>Apocynaceae</taxon>
        <taxon>Rauvolfioideae</taxon>
        <taxon>Vinceae</taxon>
        <taxon>Catharanthinae</taxon>
        <taxon>Catharanthus</taxon>
    </lineage>
</organism>
<accession>A0ACC0AUL9</accession>
<name>A0ACC0AUL9_CATRO</name>
<proteinExistence type="predicted"/>
<dbReference type="Proteomes" id="UP001060085">
    <property type="component" value="Linkage Group LG05"/>
</dbReference>
<keyword evidence="2" id="KW-1185">Reference proteome</keyword>
<dbReference type="EMBL" id="CM044705">
    <property type="protein sequence ID" value="KAI5664311.1"/>
    <property type="molecule type" value="Genomic_DNA"/>
</dbReference>
<sequence>MISGYWHCHCTASKGFGISGLMLRGSEVCWDLRRAAPYDVHDQSNPDILVGTRGDCYDRYCIRIEEMRQSVRIIVQCLNQIPSGMIKADDRKLCPPSRSRMKLSMESCKLFLSIAGQMTTESSVYSTSIHHSEPYTEGFFVPASSTYTVVEAPKREFGVFLVSNGSNHPHHHKNKSTWLCPFTRTRFYVQTSHASGCGHHHRYSRYCVWRGRQI</sequence>